<evidence type="ECO:0000313" key="1">
    <source>
        <dbReference type="EMBL" id="TQD72919.1"/>
    </source>
</evidence>
<comment type="caution">
    <text evidence="1">The sequence shown here is derived from an EMBL/GenBank/DDBJ whole genome shotgun (WGS) entry which is preliminary data.</text>
</comment>
<dbReference type="Proteomes" id="UP000315295">
    <property type="component" value="Unassembled WGS sequence"/>
</dbReference>
<protein>
    <submittedName>
        <fullName evidence="1">Uncharacterized protein</fullName>
    </submittedName>
</protein>
<feature type="non-terminal residue" evidence="1">
    <location>
        <position position="1"/>
    </location>
</feature>
<keyword evidence="2" id="KW-1185">Reference proteome</keyword>
<dbReference type="EMBL" id="VIEB01001351">
    <property type="protein sequence ID" value="TQD72919.1"/>
    <property type="molecule type" value="Genomic_DNA"/>
</dbReference>
<proteinExistence type="predicted"/>
<accession>A0A540KFG1</accession>
<organism evidence="1 2">
    <name type="scientific">Malus baccata</name>
    <name type="common">Siberian crab apple</name>
    <name type="synonym">Pyrus baccata</name>
    <dbReference type="NCBI Taxonomy" id="106549"/>
    <lineage>
        <taxon>Eukaryota</taxon>
        <taxon>Viridiplantae</taxon>
        <taxon>Streptophyta</taxon>
        <taxon>Embryophyta</taxon>
        <taxon>Tracheophyta</taxon>
        <taxon>Spermatophyta</taxon>
        <taxon>Magnoliopsida</taxon>
        <taxon>eudicotyledons</taxon>
        <taxon>Gunneridae</taxon>
        <taxon>Pentapetalae</taxon>
        <taxon>rosids</taxon>
        <taxon>fabids</taxon>
        <taxon>Rosales</taxon>
        <taxon>Rosaceae</taxon>
        <taxon>Amygdaloideae</taxon>
        <taxon>Maleae</taxon>
        <taxon>Malus</taxon>
    </lineage>
</organism>
<gene>
    <name evidence="1" type="ORF">C1H46_041551</name>
</gene>
<reference evidence="1 2" key="1">
    <citation type="journal article" date="2019" name="G3 (Bethesda)">
        <title>Sequencing of a Wild Apple (Malus baccata) Genome Unravels the Differences Between Cultivated and Wild Apple Species Regarding Disease Resistance and Cold Tolerance.</title>
        <authorList>
            <person name="Chen X."/>
        </authorList>
    </citation>
    <scope>NUCLEOTIDE SEQUENCE [LARGE SCALE GENOMIC DNA]</scope>
    <source>
        <strain evidence="2">cv. Shandingzi</strain>
        <tissue evidence="1">Leaves</tissue>
    </source>
</reference>
<name>A0A540KFG1_MALBA</name>
<dbReference type="AlphaFoldDB" id="A0A540KFG1"/>
<evidence type="ECO:0000313" key="2">
    <source>
        <dbReference type="Proteomes" id="UP000315295"/>
    </source>
</evidence>
<sequence>ATRYRLGEVAGRLKVEQDQVLASGFEGRTSVRLVRSYSSSRHRPITGLQSRLPKLSGLLLKLRSRLPRLPVLLLGP</sequence>